<evidence type="ECO:0000313" key="4">
    <source>
        <dbReference type="EnsemblPlants" id="OPUNC01G13560.1"/>
    </source>
</evidence>
<dbReference type="EnsemblPlants" id="OPUNC01G13560.1">
    <property type="protein sequence ID" value="OPUNC01G13560.1"/>
    <property type="gene ID" value="OPUNC01G13560"/>
</dbReference>
<comment type="function">
    <text evidence="1">Specifically recognizes and binds N6-methyladenosine (m6A)-containing RNAs, and regulates mRNA stability. M6A is a modification present at internal sites of mRNAs and some non-coding RNAs and plays a role in mRNA stability and processing.</text>
</comment>
<comment type="similarity">
    <text evidence="1">Belongs to the YTHDF family.</text>
</comment>
<dbReference type="Pfam" id="PF04146">
    <property type="entry name" value="YTH"/>
    <property type="match status" value="1"/>
</dbReference>
<dbReference type="Gene3D" id="3.10.590.10">
    <property type="entry name" value="ph1033 like domains"/>
    <property type="match status" value="1"/>
</dbReference>
<keyword evidence="1" id="KW-0694">RNA-binding</keyword>
<dbReference type="InterPro" id="IPR045168">
    <property type="entry name" value="YTH_prot"/>
</dbReference>
<evidence type="ECO:0000259" key="3">
    <source>
        <dbReference type="PROSITE" id="PS50882"/>
    </source>
</evidence>
<dbReference type="Gramene" id="OPUNC01G13560.1">
    <property type="protein sequence ID" value="OPUNC01G13560.1"/>
    <property type="gene ID" value="OPUNC01G13560"/>
</dbReference>
<reference evidence="4" key="2">
    <citation type="submission" date="2018-05" db="EMBL/GenBank/DDBJ databases">
        <title>OpunRS2 (Oryza punctata Reference Sequence Version 2).</title>
        <authorList>
            <person name="Zhang J."/>
            <person name="Kudrna D."/>
            <person name="Lee S."/>
            <person name="Talag J."/>
            <person name="Welchert J."/>
            <person name="Wing R.A."/>
        </authorList>
    </citation>
    <scope>NUCLEOTIDE SEQUENCE [LARGE SCALE GENOMIC DNA]</scope>
</reference>
<feature type="compositionally biased region" description="Basic and acidic residues" evidence="2">
    <location>
        <begin position="554"/>
        <end position="569"/>
    </location>
</feature>
<feature type="compositionally biased region" description="Polar residues" evidence="2">
    <location>
        <begin position="581"/>
        <end position="596"/>
    </location>
</feature>
<dbReference type="CDD" id="cd21134">
    <property type="entry name" value="YTH"/>
    <property type="match status" value="1"/>
</dbReference>
<dbReference type="GO" id="GO:0003729">
    <property type="term" value="F:mRNA binding"/>
    <property type="evidence" value="ECO:0007669"/>
    <property type="project" value="UniProtKB-UniRule"/>
</dbReference>
<dbReference type="OMA" id="FMKYEED"/>
<dbReference type="InterPro" id="IPR007275">
    <property type="entry name" value="YTH_domain"/>
</dbReference>
<dbReference type="GO" id="GO:0005737">
    <property type="term" value="C:cytoplasm"/>
    <property type="evidence" value="ECO:0007669"/>
    <property type="project" value="TreeGrafter"/>
</dbReference>
<dbReference type="PANTHER" id="PTHR12357:SF88">
    <property type="entry name" value="YTH DOMAIN-CONTAINING FAMILY PROTEIN"/>
    <property type="match status" value="1"/>
</dbReference>
<keyword evidence="5" id="KW-1185">Reference proteome</keyword>
<dbReference type="PROSITE" id="PS50882">
    <property type="entry name" value="YTH"/>
    <property type="match status" value="1"/>
</dbReference>
<dbReference type="Proteomes" id="UP000026962">
    <property type="component" value="Chromosome 1"/>
</dbReference>
<evidence type="ECO:0000256" key="2">
    <source>
        <dbReference type="SAM" id="MobiDB-lite"/>
    </source>
</evidence>
<dbReference type="eggNOG" id="KOG1901">
    <property type="taxonomic scope" value="Eukaryota"/>
</dbReference>
<dbReference type="HOGENOM" id="CLU_399792_0_0_1"/>
<dbReference type="AlphaFoldDB" id="A0A0E0JHX9"/>
<dbReference type="GO" id="GO:1990247">
    <property type="term" value="F:N6-methyladenosine-containing RNA reader activity"/>
    <property type="evidence" value="ECO:0007669"/>
    <property type="project" value="UniProtKB-UniRule"/>
</dbReference>
<feature type="region of interest" description="Disordered" evidence="2">
    <location>
        <begin position="553"/>
        <end position="670"/>
    </location>
</feature>
<protein>
    <recommendedName>
        <fullName evidence="1">YTH domain-containing family protein</fullName>
    </recommendedName>
</protein>
<name>A0A0E0JHX9_ORYPU</name>
<feature type="compositionally biased region" description="Polar residues" evidence="2">
    <location>
        <begin position="658"/>
        <end position="670"/>
    </location>
</feature>
<organism evidence="4">
    <name type="scientific">Oryza punctata</name>
    <name type="common">Red rice</name>
    <dbReference type="NCBI Taxonomy" id="4537"/>
    <lineage>
        <taxon>Eukaryota</taxon>
        <taxon>Viridiplantae</taxon>
        <taxon>Streptophyta</taxon>
        <taxon>Embryophyta</taxon>
        <taxon>Tracheophyta</taxon>
        <taxon>Spermatophyta</taxon>
        <taxon>Magnoliopsida</taxon>
        <taxon>Liliopsida</taxon>
        <taxon>Poales</taxon>
        <taxon>Poaceae</taxon>
        <taxon>BOP clade</taxon>
        <taxon>Oryzoideae</taxon>
        <taxon>Oryzeae</taxon>
        <taxon>Oryzinae</taxon>
        <taxon>Oryza</taxon>
    </lineage>
</organism>
<feature type="compositionally biased region" description="Basic and acidic residues" evidence="2">
    <location>
        <begin position="631"/>
        <end position="656"/>
    </location>
</feature>
<dbReference type="PANTHER" id="PTHR12357">
    <property type="entry name" value="YTH YT521-B HOMOLOGY DOMAIN-CONTAINING"/>
    <property type="match status" value="1"/>
</dbReference>
<proteinExistence type="inferred from homology"/>
<reference evidence="4" key="1">
    <citation type="submission" date="2015-04" db="UniProtKB">
        <authorList>
            <consortium name="EnsemblPlants"/>
        </authorList>
    </citation>
    <scope>IDENTIFICATION</scope>
</reference>
<evidence type="ECO:0000256" key="1">
    <source>
        <dbReference type="RuleBase" id="RU369095"/>
    </source>
</evidence>
<feature type="domain" description="YTH" evidence="3">
    <location>
        <begin position="339"/>
        <end position="460"/>
    </location>
</feature>
<accession>A0A0E0JHX9</accession>
<sequence>MEMGMTPEQIYGQNVYVPATANPYPYGYTEVGSPMEWYNNQSSLGYDGQDIYFPGFQTEGTQCMYYAAPDNGSGHPSYSPYPINSSFIVDGSYLPHEYVGDAADQTCQIVPSPYYVPTTLPYAHDNVLGNTTGPIHPPVYIPTLPSYTVTSTSHALPSVPPVATKNDIITNPPIQSTIVSSKQFLDHASGPKIQLRNPIPLKKELADGSMMPVKYPRTSQASANSLERSISAAKHSQQEKLSVNNGSGFVGSNIQRWAAAEKFEPNSNLNGCMGSASPKMKLPNEDVLGGADKPSGQKSSAIIAKSYTSRLSVGDPEGTIVIRRSQYNSDDLRVDYPFAKFFVIKSIGEDDVHKSIKYGVWSSSSSGNSKLDSAFKDADRIAKRNSTKCPVFLFFSVNGSGLFCGMAKMVGPVDFHKDMDFWCQDKWTGSFPNNENKPVTHSRDTQEIPYVPGISMLKIFKAIKVKECLLDDFMKYEEDEARSKHYFRRSKLSHNAPDFVPVAQRRKDVSDVQQPKSGNVLIDRTSEIQNMSVKPQGSNVIKPQDPCLQVVEKQASDDGKENGHQENRNVRQGNDIVVKTGTKQPQTSTVKTSVDGKQQYWKKVEFPRQNPNSAVHGSSEAPENHLNGSKAPEKHLNGSKAPEKHLNGSKAPEKHSSRANCSSATASLKSASEETIITKVGSLAISSQNREAADKNSSVNVVKIGSMPVLVNKANV</sequence>
<evidence type="ECO:0000313" key="5">
    <source>
        <dbReference type="Proteomes" id="UP000026962"/>
    </source>
</evidence>
<dbReference type="SMR" id="A0A0E0JHX9"/>
<dbReference type="STRING" id="4537.A0A0E0JHX9"/>
<dbReference type="GO" id="GO:0061157">
    <property type="term" value="P:mRNA destabilization"/>
    <property type="evidence" value="ECO:0007669"/>
    <property type="project" value="TreeGrafter"/>
</dbReference>